<dbReference type="InParanoid" id="A0A7R8UVZ1"/>
<evidence type="ECO:0000256" key="7">
    <source>
        <dbReference type="ARBA" id="ARBA00023136"/>
    </source>
</evidence>
<dbReference type="PANTHER" id="PTHR21137">
    <property type="entry name" value="ODORANT RECEPTOR"/>
    <property type="match status" value="1"/>
</dbReference>
<evidence type="ECO:0000313" key="11">
    <source>
        <dbReference type="EMBL" id="CAD7088125.1"/>
    </source>
</evidence>
<evidence type="ECO:0000256" key="8">
    <source>
        <dbReference type="ARBA" id="ARBA00023170"/>
    </source>
</evidence>
<sequence length="378" mass="43946">MEKVDTSNALNFVWFGWTLVGVYPIQNYNIRYFCHLIFAVFATNFYASFMYIMQLFFVSNIKSLLNNLPMNILVSITGFKLITVLLKRREILGIKYSLAKLGQRLLTKEHAENLVNATKFSFRFFVIGFLVYDSVNIMTVIIAAFSNQQRLLYEIWLPYDWQATALRYWVTLFYQFAMHSFLSMQSISSDFCGPIYIMILIAHLQNIMNRIENLKYDPRKRESENLKGLIECIEDHRIISEIFNTLQGTVSHIILYQFVATALVIVMIALEYLLFSPNMTEVIALIAFLMGEIAQILPCCYYSNKFLSTTDSIVTSIYSCPWYDQTQKFKKIMIIFMQMTQKGQVIVAGKVIPVTMATFTSIIKFSYSLLMLAQQMQR</sequence>
<evidence type="ECO:0000256" key="1">
    <source>
        <dbReference type="ARBA" id="ARBA00004651"/>
    </source>
</evidence>
<evidence type="ECO:0000256" key="2">
    <source>
        <dbReference type="ARBA" id="ARBA00022475"/>
    </source>
</evidence>
<protein>
    <recommendedName>
        <fullName evidence="10">Odorant receptor</fullName>
    </recommendedName>
</protein>
<dbReference type="OrthoDB" id="7548151at2759"/>
<dbReference type="Pfam" id="PF02949">
    <property type="entry name" value="7tm_6"/>
    <property type="match status" value="1"/>
</dbReference>
<name>A0A7R8UVZ1_HERIL</name>
<reference evidence="11 12" key="1">
    <citation type="submission" date="2020-11" db="EMBL/GenBank/DDBJ databases">
        <authorList>
            <person name="Wallbank WR R."/>
            <person name="Pardo Diaz C."/>
            <person name="Kozak K."/>
            <person name="Martin S."/>
            <person name="Jiggins C."/>
            <person name="Moest M."/>
            <person name="Warren A I."/>
            <person name="Generalovic N T."/>
            <person name="Byers J.R.P. K."/>
            <person name="Montejo-Kovacevich G."/>
            <person name="Yen C E."/>
        </authorList>
    </citation>
    <scope>NUCLEOTIDE SEQUENCE [LARGE SCALE GENOMIC DNA]</scope>
</reference>
<keyword evidence="3 10" id="KW-0716">Sensory transduction</keyword>
<evidence type="ECO:0000313" key="12">
    <source>
        <dbReference type="Proteomes" id="UP000594454"/>
    </source>
</evidence>
<keyword evidence="2" id="KW-1003">Cell membrane</keyword>
<feature type="transmembrane region" description="Helical" evidence="10">
    <location>
        <begin position="6"/>
        <end position="25"/>
    </location>
</feature>
<dbReference type="EMBL" id="LR899012">
    <property type="protein sequence ID" value="CAD7088125.1"/>
    <property type="molecule type" value="Genomic_DNA"/>
</dbReference>
<feature type="transmembrane region" description="Helical" evidence="10">
    <location>
        <begin position="282"/>
        <end position="304"/>
    </location>
</feature>
<dbReference type="GO" id="GO:0005886">
    <property type="term" value="C:plasma membrane"/>
    <property type="evidence" value="ECO:0007669"/>
    <property type="project" value="UniProtKB-SubCell"/>
</dbReference>
<evidence type="ECO:0000256" key="6">
    <source>
        <dbReference type="ARBA" id="ARBA00022989"/>
    </source>
</evidence>
<feature type="transmembrane region" description="Helical" evidence="10">
    <location>
        <begin position="68"/>
        <end position="86"/>
    </location>
</feature>
<dbReference type="GO" id="GO:0004984">
    <property type="term" value="F:olfactory receptor activity"/>
    <property type="evidence" value="ECO:0007669"/>
    <property type="project" value="InterPro"/>
</dbReference>
<evidence type="ECO:0000256" key="4">
    <source>
        <dbReference type="ARBA" id="ARBA00022692"/>
    </source>
</evidence>
<comment type="subcellular location">
    <subcellularLocation>
        <location evidence="1 10">Cell membrane</location>
        <topology evidence="1 10">Multi-pass membrane protein</topology>
    </subcellularLocation>
</comment>
<keyword evidence="4 10" id="KW-0812">Transmembrane</keyword>
<keyword evidence="5 10" id="KW-0552">Olfaction</keyword>
<dbReference type="PANTHER" id="PTHR21137:SF35">
    <property type="entry name" value="ODORANT RECEPTOR 19A-RELATED"/>
    <property type="match status" value="1"/>
</dbReference>
<gene>
    <name evidence="11" type="ORF">HERILL_LOCUS10777</name>
</gene>
<dbReference type="GO" id="GO:0007165">
    <property type="term" value="P:signal transduction"/>
    <property type="evidence" value="ECO:0007669"/>
    <property type="project" value="UniProtKB-KW"/>
</dbReference>
<comment type="similarity">
    <text evidence="10">Belongs to the insect chemoreceptor superfamily. Heteromeric odorant receptor channel (TC 1.A.69) family.</text>
</comment>
<dbReference type="Proteomes" id="UP000594454">
    <property type="component" value="Chromosome 4"/>
</dbReference>
<organism evidence="11 12">
    <name type="scientific">Hermetia illucens</name>
    <name type="common">Black soldier fly</name>
    <dbReference type="NCBI Taxonomy" id="343691"/>
    <lineage>
        <taxon>Eukaryota</taxon>
        <taxon>Metazoa</taxon>
        <taxon>Ecdysozoa</taxon>
        <taxon>Arthropoda</taxon>
        <taxon>Hexapoda</taxon>
        <taxon>Insecta</taxon>
        <taxon>Pterygota</taxon>
        <taxon>Neoptera</taxon>
        <taxon>Endopterygota</taxon>
        <taxon>Diptera</taxon>
        <taxon>Brachycera</taxon>
        <taxon>Stratiomyomorpha</taxon>
        <taxon>Stratiomyidae</taxon>
        <taxon>Hermetiinae</taxon>
        <taxon>Hermetia</taxon>
    </lineage>
</organism>
<keyword evidence="6 10" id="KW-1133">Transmembrane helix</keyword>
<keyword evidence="9 10" id="KW-0807">Transducer</keyword>
<keyword evidence="12" id="KW-1185">Reference proteome</keyword>
<feature type="transmembrane region" description="Helical" evidence="10">
    <location>
        <begin position="253"/>
        <end position="275"/>
    </location>
</feature>
<dbReference type="InterPro" id="IPR004117">
    <property type="entry name" value="7tm6_olfct_rcpt"/>
</dbReference>
<feature type="transmembrane region" description="Helical" evidence="10">
    <location>
        <begin position="32"/>
        <end position="56"/>
    </location>
</feature>
<keyword evidence="8 10" id="KW-0675">Receptor</keyword>
<feature type="transmembrane region" description="Helical" evidence="10">
    <location>
        <begin position="124"/>
        <end position="146"/>
    </location>
</feature>
<accession>A0A7R8UVZ1</accession>
<evidence type="ECO:0000256" key="3">
    <source>
        <dbReference type="ARBA" id="ARBA00022606"/>
    </source>
</evidence>
<feature type="transmembrane region" description="Helical" evidence="10">
    <location>
        <begin position="351"/>
        <end position="373"/>
    </location>
</feature>
<evidence type="ECO:0000256" key="9">
    <source>
        <dbReference type="ARBA" id="ARBA00023224"/>
    </source>
</evidence>
<dbReference type="OMA" id="TEDERWM"/>
<evidence type="ECO:0000256" key="10">
    <source>
        <dbReference type="RuleBase" id="RU351113"/>
    </source>
</evidence>
<dbReference type="GO" id="GO:0005549">
    <property type="term" value="F:odorant binding"/>
    <property type="evidence" value="ECO:0007669"/>
    <property type="project" value="InterPro"/>
</dbReference>
<comment type="caution">
    <text evidence="10">Lacks conserved residue(s) required for the propagation of feature annotation.</text>
</comment>
<dbReference type="AlphaFoldDB" id="A0A7R8UVZ1"/>
<feature type="transmembrane region" description="Helical" evidence="10">
    <location>
        <begin position="191"/>
        <end position="208"/>
    </location>
</feature>
<proteinExistence type="inferred from homology"/>
<keyword evidence="7 10" id="KW-0472">Membrane</keyword>
<evidence type="ECO:0000256" key="5">
    <source>
        <dbReference type="ARBA" id="ARBA00022725"/>
    </source>
</evidence>